<name>A0A2M6R808_9BACT</name>
<dbReference type="InterPro" id="IPR036188">
    <property type="entry name" value="FAD/NAD-bd_sf"/>
</dbReference>
<evidence type="ECO:0000256" key="2">
    <source>
        <dbReference type="ARBA" id="ARBA00023002"/>
    </source>
</evidence>
<dbReference type="Pfam" id="PF07992">
    <property type="entry name" value="Pyr_redox_2"/>
    <property type="match status" value="1"/>
</dbReference>
<evidence type="ECO:0000259" key="3">
    <source>
        <dbReference type="Pfam" id="PF07992"/>
    </source>
</evidence>
<dbReference type="InterPro" id="IPR050097">
    <property type="entry name" value="Ferredoxin-NADP_redctase_2"/>
</dbReference>
<feature type="domain" description="FAD/NAD(P)-binding" evidence="3">
    <location>
        <begin position="14"/>
        <end position="304"/>
    </location>
</feature>
<evidence type="ECO:0000313" key="4">
    <source>
        <dbReference type="EMBL" id="PIS06656.1"/>
    </source>
</evidence>
<dbReference type="PRINTS" id="PR00469">
    <property type="entry name" value="PNDRDTASEII"/>
</dbReference>
<keyword evidence="2" id="KW-0560">Oxidoreductase</keyword>
<dbReference type="GO" id="GO:0016491">
    <property type="term" value="F:oxidoreductase activity"/>
    <property type="evidence" value="ECO:0007669"/>
    <property type="project" value="UniProtKB-KW"/>
</dbReference>
<gene>
    <name evidence="4" type="ORF">COT79_03575</name>
</gene>
<dbReference type="InterPro" id="IPR023753">
    <property type="entry name" value="FAD/NAD-binding_dom"/>
</dbReference>
<evidence type="ECO:0000256" key="1">
    <source>
        <dbReference type="ARBA" id="ARBA00022630"/>
    </source>
</evidence>
<dbReference type="PANTHER" id="PTHR48105">
    <property type="entry name" value="THIOREDOXIN REDUCTASE 1-RELATED-RELATED"/>
    <property type="match status" value="1"/>
</dbReference>
<sequence length="319" mass="34125">MEIHKDISTSMHVDLLIIGGSAAASAGAVYAARREVNVTIIAQDWGGEVASSGQIGNYPGFIETNGIELADTFRKQVEANNIPIELGVKVTQIVKNGEGDFQIKAKKDGGDVEYSAKAVLVTTGVHPRELNADGEKNLRQKGVTYCTTCDGPLYRGKTVATIGGGNSALESALMLKEICPKVYLLTINSELMGETIYITKLKQAQNVEIIYNASTKKFIGTDRLEAIEYDDAKTKKVTKIEVQGAFVHIGLVPNSAFLPKEIKKNKLGEVVVNKVGETSVSGIFSAGDVTDTPFKQIAIATGQGVSAVLRAIQYLDSLS</sequence>
<comment type="caution">
    <text evidence="4">The sequence shown here is derived from an EMBL/GenBank/DDBJ whole genome shotgun (WGS) entry which is preliminary data.</text>
</comment>
<dbReference type="PRINTS" id="PR00368">
    <property type="entry name" value="FADPNR"/>
</dbReference>
<organism evidence="4 5">
    <name type="scientific">Candidatus Berkelbacteria bacterium CG10_big_fil_rev_8_21_14_0_10_43_14</name>
    <dbReference type="NCBI Taxonomy" id="1974515"/>
    <lineage>
        <taxon>Bacteria</taxon>
        <taxon>Candidatus Berkelbacteria</taxon>
    </lineage>
</organism>
<protein>
    <submittedName>
        <fullName evidence="4">Alkyl hydroperoxide reductase</fullName>
    </submittedName>
</protein>
<proteinExistence type="predicted"/>
<dbReference type="Gene3D" id="3.50.50.60">
    <property type="entry name" value="FAD/NAD(P)-binding domain"/>
    <property type="match status" value="2"/>
</dbReference>
<accession>A0A2M6R808</accession>
<dbReference type="SUPFAM" id="SSF51905">
    <property type="entry name" value="FAD/NAD(P)-binding domain"/>
    <property type="match status" value="1"/>
</dbReference>
<dbReference type="EMBL" id="PEZX01000044">
    <property type="protein sequence ID" value="PIS06656.1"/>
    <property type="molecule type" value="Genomic_DNA"/>
</dbReference>
<evidence type="ECO:0000313" key="5">
    <source>
        <dbReference type="Proteomes" id="UP000231162"/>
    </source>
</evidence>
<dbReference type="Proteomes" id="UP000231162">
    <property type="component" value="Unassembled WGS sequence"/>
</dbReference>
<keyword evidence="1" id="KW-0285">Flavoprotein</keyword>
<dbReference type="AlphaFoldDB" id="A0A2M6R808"/>
<reference evidence="5" key="1">
    <citation type="submission" date="2017-09" db="EMBL/GenBank/DDBJ databases">
        <title>Depth-based differentiation of microbial function through sediment-hosted aquifers and enrichment of novel symbionts in the deep terrestrial subsurface.</title>
        <authorList>
            <person name="Probst A.J."/>
            <person name="Ladd B."/>
            <person name="Jarett J.K."/>
            <person name="Geller-Mcgrath D.E."/>
            <person name="Sieber C.M.K."/>
            <person name="Emerson J.B."/>
            <person name="Anantharaman K."/>
            <person name="Thomas B.C."/>
            <person name="Malmstrom R."/>
            <person name="Stieglmeier M."/>
            <person name="Klingl A."/>
            <person name="Woyke T."/>
            <person name="Ryan C.M."/>
            <person name="Banfield J.F."/>
        </authorList>
    </citation>
    <scope>NUCLEOTIDE SEQUENCE [LARGE SCALE GENOMIC DNA]</scope>
</reference>